<keyword evidence="3" id="KW-1185">Reference proteome</keyword>
<name>A0A0V1N6V3_9BILA</name>
<protein>
    <submittedName>
        <fullName evidence="2">Uncharacterized protein</fullName>
    </submittedName>
</protein>
<feature type="region of interest" description="Disordered" evidence="1">
    <location>
        <begin position="1"/>
        <end position="49"/>
    </location>
</feature>
<evidence type="ECO:0000256" key="1">
    <source>
        <dbReference type="SAM" id="MobiDB-lite"/>
    </source>
</evidence>
<evidence type="ECO:0000313" key="2">
    <source>
        <dbReference type="EMBL" id="KRZ79690.1"/>
    </source>
</evidence>
<evidence type="ECO:0000313" key="3">
    <source>
        <dbReference type="Proteomes" id="UP000054843"/>
    </source>
</evidence>
<dbReference type="EMBL" id="JYDO01000005">
    <property type="protein sequence ID" value="KRZ79690.1"/>
    <property type="molecule type" value="Genomic_DNA"/>
</dbReference>
<comment type="caution">
    <text evidence="2">The sequence shown here is derived from an EMBL/GenBank/DDBJ whole genome shotgun (WGS) entry which is preliminary data.</text>
</comment>
<feature type="compositionally biased region" description="Polar residues" evidence="1">
    <location>
        <begin position="1"/>
        <end position="14"/>
    </location>
</feature>
<gene>
    <name evidence="2" type="ORF">T10_12773</name>
</gene>
<dbReference type="Proteomes" id="UP000054843">
    <property type="component" value="Unassembled WGS sequence"/>
</dbReference>
<reference evidence="2 3" key="1">
    <citation type="submission" date="2015-01" db="EMBL/GenBank/DDBJ databases">
        <title>Evolution of Trichinella species and genotypes.</title>
        <authorList>
            <person name="Korhonen P.K."/>
            <person name="Edoardo P."/>
            <person name="Giuseppe L.R."/>
            <person name="Gasser R.B."/>
        </authorList>
    </citation>
    <scope>NUCLEOTIDE SEQUENCE [LARGE SCALE GENOMIC DNA]</scope>
    <source>
        <strain evidence="2">ISS1980</strain>
    </source>
</reference>
<accession>A0A0V1N6V3</accession>
<sequence>MRAGQSLDSGTSGHRPTLYGGRRRQRARHQSGTVATERTKPSGGNHRLRQSLALASREELLRYAEGDAGPRLGYPALPAVPVR</sequence>
<organism evidence="2 3">
    <name type="scientific">Trichinella papuae</name>
    <dbReference type="NCBI Taxonomy" id="268474"/>
    <lineage>
        <taxon>Eukaryota</taxon>
        <taxon>Metazoa</taxon>
        <taxon>Ecdysozoa</taxon>
        <taxon>Nematoda</taxon>
        <taxon>Enoplea</taxon>
        <taxon>Dorylaimia</taxon>
        <taxon>Trichinellida</taxon>
        <taxon>Trichinellidae</taxon>
        <taxon>Trichinella</taxon>
    </lineage>
</organism>
<dbReference type="AlphaFoldDB" id="A0A0V1N6V3"/>
<proteinExistence type="predicted"/>